<dbReference type="RefSeq" id="WP_101299157.1">
    <property type="nucleotide sequence ID" value="NZ_NXGX01000001.1"/>
</dbReference>
<organism evidence="1 2">
    <name type="scientific">Thalassospira lohafexi</name>
    <dbReference type="NCBI Taxonomy" id="744227"/>
    <lineage>
        <taxon>Bacteria</taxon>
        <taxon>Pseudomonadati</taxon>
        <taxon>Pseudomonadota</taxon>
        <taxon>Alphaproteobacteria</taxon>
        <taxon>Rhodospirillales</taxon>
        <taxon>Thalassospiraceae</taxon>
        <taxon>Thalassospira</taxon>
    </lineage>
</organism>
<evidence type="ECO:0000313" key="1">
    <source>
        <dbReference type="EMBL" id="PKR60011.1"/>
    </source>
</evidence>
<accession>A0A2N3LB04</accession>
<comment type="caution">
    <text evidence="1">The sequence shown here is derived from an EMBL/GenBank/DDBJ whole genome shotgun (WGS) entry which is preliminary data.</text>
</comment>
<sequence>MGLLKETLMRVFVGKSGREAINAYNKAQSLEVRDTAAAEQMATNARQARRIEDRAMAHQEDGMSLEEARALALAETLTEQADAPHAAILKALDAADVKLGKKKSKMPTKADARREELIAEAVSALRKKQVDLDKLDPDLRAKLTVMAVGALLGGPNTRQ</sequence>
<keyword evidence="2" id="KW-1185">Reference proteome</keyword>
<protein>
    <submittedName>
        <fullName evidence="1">Uncharacterized protein</fullName>
    </submittedName>
</protein>
<name>A0A2N3LB04_9PROT</name>
<proteinExistence type="predicted"/>
<dbReference type="AlphaFoldDB" id="A0A2N3LB04"/>
<dbReference type="Proteomes" id="UP000233332">
    <property type="component" value="Unassembled WGS sequence"/>
</dbReference>
<reference evidence="1 2" key="1">
    <citation type="submission" date="2017-09" db="EMBL/GenBank/DDBJ databases">
        <title>Biodiversity and function of Thalassospira species in the particle-attached aromatic-hydrocarbon-degrading consortia from the surface seawater of the China South Sea.</title>
        <authorList>
            <person name="Dong C."/>
            <person name="Lai Q."/>
            <person name="Shao Z."/>
        </authorList>
    </citation>
    <scope>NUCLEOTIDE SEQUENCE [LARGE SCALE GENOMIC DNA]</scope>
    <source>
        <strain evidence="1 2">139Z-12</strain>
    </source>
</reference>
<dbReference type="EMBL" id="NXGX01000001">
    <property type="protein sequence ID" value="PKR60011.1"/>
    <property type="molecule type" value="Genomic_DNA"/>
</dbReference>
<gene>
    <name evidence="1" type="ORF">COO92_01160</name>
</gene>
<evidence type="ECO:0000313" key="2">
    <source>
        <dbReference type="Proteomes" id="UP000233332"/>
    </source>
</evidence>